<dbReference type="PROSITE" id="PS51186">
    <property type="entry name" value="GNAT"/>
    <property type="match status" value="1"/>
</dbReference>
<sequence>MAVVEHLTASKAAIRDVTPGDIEAIRVIYGWHVEHGRASFEETVPTLAEMTARVKNVTDQGLPWLVAELDGIVVGYSYASPWRPRPAYRYTLEESIYIDASVTGRGIGSRLLQALIERCEQGPWRQLMAVIGDGENNRGSTRLHRLLGFEVVGNLRSVGFKFGGWRDTLIMQRPLNQGDWTLPE</sequence>
<protein>
    <submittedName>
        <fullName evidence="3">N-acetyltransferase</fullName>
    </submittedName>
</protein>
<dbReference type="SUPFAM" id="SSF55729">
    <property type="entry name" value="Acyl-CoA N-acyltransferases (Nat)"/>
    <property type="match status" value="1"/>
</dbReference>
<dbReference type="RefSeq" id="WP_075192810.1">
    <property type="nucleotide sequence ID" value="NZ_JABWGS010000002.1"/>
</dbReference>
<accession>A0A2T7AVB0</accession>
<dbReference type="PANTHER" id="PTHR43072">
    <property type="entry name" value="N-ACETYLTRANSFERASE"/>
    <property type="match status" value="1"/>
</dbReference>
<comment type="caution">
    <text evidence="3">The sequence shown here is derived from an EMBL/GenBank/DDBJ whole genome shotgun (WGS) entry which is preliminary data.</text>
</comment>
<dbReference type="Proteomes" id="UP000469927">
    <property type="component" value="Unassembled WGS sequence"/>
</dbReference>
<dbReference type="InterPro" id="IPR000182">
    <property type="entry name" value="GNAT_dom"/>
</dbReference>
<keyword evidence="5" id="KW-1185">Reference proteome</keyword>
<evidence type="ECO:0000313" key="4">
    <source>
        <dbReference type="Proteomes" id="UP000244378"/>
    </source>
</evidence>
<evidence type="ECO:0000259" key="1">
    <source>
        <dbReference type="PROSITE" id="PS51186"/>
    </source>
</evidence>
<organism evidence="3 4">
    <name type="scientific">Cronobacter muytjensii</name>
    <dbReference type="NCBI Taxonomy" id="413501"/>
    <lineage>
        <taxon>Bacteria</taxon>
        <taxon>Pseudomonadati</taxon>
        <taxon>Pseudomonadota</taxon>
        <taxon>Gammaproteobacteria</taxon>
        <taxon>Enterobacterales</taxon>
        <taxon>Enterobacteriaceae</taxon>
        <taxon>Cronobacter</taxon>
    </lineage>
</organism>
<dbReference type="Proteomes" id="UP000244378">
    <property type="component" value="Unassembled WGS sequence"/>
</dbReference>
<gene>
    <name evidence="3" type="ORF">AUN14_07020</name>
    <name evidence="2" type="ORF">FZI19_13440</name>
</gene>
<dbReference type="GO" id="GO:0016747">
    <property type="term" value="F:acyltransferase activity, transferring groups other than amino-acyl groups"/>
    <property type="evidence" value="ECO:0007669"/>
    <property type="project" value="InterPro"/>
</dbReference>
<keyword evidence="3" id="KW-0808">Transferase</keyword>
<reference evidence="3 4" key="1">
    <citation type="submission" date="2016-12" db="EMBL/GenBank/DDBJ databases">
        <title>Analysis of the Molecular Diversity Among Cronobacter Species Isolated from Filth Flies Using a Pan Genomic DNA Microarray.</title>
        <authorList>
            <person name="Pava-Ripoll M."/>
            <person name="Tall B."/>
            <person name="Farber J."/>
            <person name="Fanning S."/>
            <person name="Lehner A."/>
            <person name="Stephan R."/>
            <person name="Pagotto F."/>
            <person name="Iverson C."/>
            <person name="Ziobro G."/>
            <person name="Miller A."/>
            <person name="Pearson R."/>
            <person name="Yan Q."/>
            <person name="Kim M."/>
            <person name="Jeong S."/>
            <person name="Park J."/>
            <person name="Jun S."/>
            <person name="Choi H."/>
            <person name="Chung T."/>
            <person name="Yoo Y."/>
            <person name="Park E."/>
            <person name="Hwang S."/>
            <person name="Lee B."/>
            <person name="Sathyamoorthy V."/>
            <person name="Carter L."/>
            <person name="Mammel M."/>
            <person name="Jackson S."/>
            <person name="Kothary M."/>
            <person name="Patel I."/>
            <person name="Grim C."/>
            <person name="Gopinath G."/>
            <person name="Gangiredla J."/>
            <person name="Chase H."/>
        </authorList>
    </citation>
    <scope>NUCLEOTIDE SEQUENCE [LARGE SCALE GENOMIC DNA]</scope>
    <source>
        <strain evidence="3 4">MOD1-Md1s</strain>
    </source>
</reference>
<dbReference type="AlphaFoldDB" id="A0A2T7AVB0"/>
<dbReference type="CDD" id="cd04301">
    <property type="entry name" value="NAT_SF"/>
    <property type="match status" value="1"/>
</dbReference>
<proteinExistence type="predicted"/>
<feature type="domain" description="N-acetyltransferase" evidence="1">
    <location>
        <begin position="12"/>
        <end position="176"/>
    </location>
</feature>
<evidence type="ECO:0000313" key="2">
    <source>
        <dbReference type="EMBL" id="KAB0877013.1"/>
    </source>
</evidence>
<dbReference type="Gene3D" id="3.40.630.30">
    <property type="match status" value="1"/>
</dbReference>
<evidence type="ECO:0000313" key="3">
    <source>
        <dbReference type="EMBL" id="PUX15917.1"/>
    </source>
</evidence>
<dbReference type="Pfam" id="PF00583">
    <property type="entry name" value="Acetyltransf_1"/>
    <property type="match status" value="1"/>
</dbReference>
<dbReference type="EMBL" id="MSAE01000010">
    <property type="protein sequence ID" value="PUX15917.1"/>
    <property type="molecule type" value="Genomic_DNA"/>
</dbReference>
<evidence type="ECO:0000313" key="5">
    <source>
        <dbReference type="Proteomes" id="UP000469927"/>
    </source>
</evidence>
<dbReference type="PANTHER" id="PTHR43072:SF8">
    <property type="entry name" value="ACYLTRANSFERASE FABY-RELATED"/>
    <property type="match status" value="1"/>
</dbReference>
<dbReference type="InterPro" id="IPR016181">
    <property type="entry name" value="Acyl_CoA_acyltransferase"/>
</dbReference>
<dbReference type="OrthoDB" id="5459937at2"/>
<dbReference type="EMBL" id="WAGD01000038">
    <property type="protein sequence ID" value="KAB0877013.1"/>
    <property type="molecule type" value="Genomic_DNA"/>
</dbReference>
<reference evidence="2 5" key="2">
    <citation type="submission" date="2019-08" db="EMBL/GenBank/DDBJ databases">
        <title>Prevalence, distribution, and phylogeny of type two toxin-antitoxin genes possessed by Cronobacter species where C. sakazakii homologs follow sequence type lineages.</title>
        <authorList>
            <person name="Finkelstein S."/>
            <person name="Negrete F."/>
            <person name="Jang H."/>
            <person name="Gopinath G.R."/>
            <person name="Tall B.D."/>
        </authorList>
    </citation>
    <scope>NUCLEOTIDE SEQUENCE [LARGE SCALE GENOMIC DNA]</scope>
    <source>
        <strain evidence="2 5">MOD1_GK1257</strain>
    </source>
</reference>
<name>A0A2T7AVB0_9ENTR</name>